<feature type="compositionally biased region" description="Polar residues" evidence="3">
    <location>
        <begin position="425"/>
        <end position="449"/>
    </location>
</feature>
<evidence type="ECO:0000256" key="1">
    <source>
        <dbReference type="PROSITE-ProRule" id="PRU01211"/>
    </source>
</evidence>
<keyword evidence="2" id="KW-0732">Signal</keyword>
<dbReference type="PANTHER" id="PTHR10127">
    <property type="entry name" value="DISCOIDIN, CUB, EGF, LAMININ , AND ZINC METALLOPROTEASE DOMAIN CONTAINING"/>
    <property type="match status" value="1"/>
</dbReference>
<protein>
    <recommendedName>
        <fullName evidence="2">Metalloendopeptidase</fullName>
        <ecNumber evidence="2">3.4.24.-</ecNumber>
    </recommendedName>
</protein>
<feature type="binding site" evidence="1">
    <location>
        <position position="203"/>
    </location>
    <ligand>
        <name>Zn(2+)</name>
        <dbReference type="ChEBI" id="CHEBI:29105"/>
        <note>catalytic</note>
    </ligand>
</feature>
<dbReference type="Proteomes" id="UP001549921">
    <property type="component" value="Unassembled WGS sequence"/>
</dbReference>
<keyword evidence="1 2" id="KW-0482">Metalloprotease</keyword>
<dbReference type="SUPFAM" id="SSF55486">
    <property type="entry name" value="Metalloproteases ('zincins'), catalytic domain"/>
    <property type="match status" value="1"/>
</dbReference>
<dbReference type="GO" id="GO:0006508">
    <property type="term" value="P:proteolysis"/>
    <property type="evidence" value="ECO:0007669"/>
    <property type="project" value="UniProtKB-KW"/>
</dbReference>
<proteinExistence type="predicted"/>
<feature type="region of interest" description="Disordered" evidence="3">
    <location>
        <begin position="407"/>
        <end position="461"/>
    </location>
</feature>
<dbReference type="Gene3D" id="3.40.390.10">
    <property type="entry name" value="Collagenase (Catalytic Domain)"/>
    <property type="match status" value="1"/>
</dbReference>
<gene>
    <name evidence="5" type="ORF">ABMA28_012114</name>
</gene>
<evidence type="ECO:0000313" key="6">
    <source>
        <dbReference type="Proteomes" id="UP001549921"/>
    </source>
</evidence>
<organism evidence="5 6">
    <name type="scientific">Loxostege sticticalis</name>
    <name type="common">Beet webworm moth</name>
    <dbReference type="NCBI Taxonomy" id="481309"/>
    <lineage>
        <taxon>Eukaryota</taxon>
        <taxon>Metazoa</taxon>
        <taxon>Ecdysozoa</taxon>
        <taxon>Arthropoda</taxon>
        <taxon>Hexapoda</taxon>
        <taxon>Insecta</taxon>
        <taxon>Pterygota</taxon>
        <taxon>Neoptera</taxon>
        <taxon>Endopterygota</taxon>
        <taxon>Lepidoptera</taxon>
        <taxon>Glossata</taxon>
        <taxon>Ditrysia</taxon>
        <taxon>Pyraloidea</taxon>
        <taxon>Crambidae</taxon>
        <taxon>Pyraustinae</taxon>
        <taxon>Loxostege</taxon>
    </lineage>
</organism>
<feature type="signal peptide" evidence="2">
    <location>
        <begin position="1"/>
        <end position="20"/>
    </location>
</feature>
<evidence type="ECO:0000259" key="4">
    <source>
        <dbReference type="PROSITE" id="PS51864"/>
    </source>
</evidence>
<dbReference type="SMART" id="SM00235">
    <property type="entry name" value="ZnMc"/>
    <property type="match status" value="1"/>
</dbReference>
<name>A0ABD0TLP3_LOXSC</name>
<feature type="region of interest" description="Disordered" evidence="3">
    <location>
        <begin position="732"/>
        <end position="752"/>
    </location>
</feature>
<accession>A0ABD0TLP3</accession>
<dbReference type="InterPro" id="IPR006026">
    <property type="entry name" value="Peptidase_Metallo"/>
</dbReference>
<feature type="binding site" evidence="1">
    <location>
        <position position="193"/>
    </location>
    <ligand>
        <name>Zn(2+)</name>
        <dbReference type="ChEBI" id="CHEBI:29105"/>
        <note>catalytic</note>
    </ligand>
</feature>
<dbReference type="EMBL" id="JBEDNZ010000003">
    <property type="protein sequence ID" value="KAL0850274.1"/>
    <property type="molecule type" value="Genomic_DNA"/>
</dbReference>
<keyword evidence="1 2" id="KW-0378">Hydrolase</keyword>
<evidence type="ECO:0000256" key="2">
    <source>
        <dbReference type="RuleBase" id="RU361183"/>
    </source>
</evidence>
<dbReference type="PROSITE" id="PS51864">
    <property type="entry name" value="ASTACIN"/>
    <property type="match status" value="1"/>
</dbReference>
<feature type="binding site" evidence="1">
    <location>
        <position position="197"/>
    </location>
    <ligand>
        <name>Zn(2+)</name>
        <dbReference type="ChEBI" id="CHEBI:29105"/>
        <note>catalytic</note>
    </ligand>
</feature>
<feature type="region of interest" description="Disordered" evidence="3">
    <location>
        <begin position="299"/>
        <end position="324"/>
    </location>
</feature>
<keyword evidence="1 2" id="KW-0479">Metal-binding</keyword>
<feature type="chain" id="PRO_5044530652" description="Metalloendopeptidase" evidence="2">
    <location>
        <begin position="21"/>
        <end position="752"/>
    </location>
</feature>
<reference evidence="5 6" key="1">
    <citation type="submission" date="2024-06" db="EMBL/GenBank/DDBJ databases">
        <title>A chromosome-level genome assembly of beet webworm, Loxostege sticticalis.</title>
        <authorList>
            <person name="Zhang Y."/>
        </authorList>
    </citation>
    <scope>NUCLEOTIDE SEQUENCE [LARGE SCALE GENOMIC DNA]</scope>
    <source>
        <strain evidence="5">AQ028</strain>
        <tissue evidence="5">Male pupae</tissue>
    </source>
</reference>
<feature type="domain" description="Peptidase M12A" evidence="4">
    <location>
        <begin position="94"/>
        <end position="294"/>
    </location>
</feature>
<evidence type="ECO:0000313" key="5">
    <source>
        <dbReference type="EMBL" id="KAL0850274.1"/>
    </source>
</evidence>
<keyword evidence="1 2" id="KW-0645">Protease</keyword>
<feature type="region of interest" description="Disordered" evidence="3">
    <location>
        <begin position="663"/>
        <end position="702"/>
    </location>
</feature>
<keyword evidence="1 2" id="KW-0862">Zinc</keyword>
<dbReference type="EC" id="3.4.24.-" evidence="2"/>
<dbReference type="InterPro" id="IPR001506">
    <property type="entry name" value="Peptidase_M12A"/>
</dbReference>
<feature type="compositionally biased region" description="Polar residues" evidence="3">
    <location>
        <begin position="664"/>
        <end position="673"/>
    </location>
</feature>
<dbReference type="InterPro" id="IPR034035">
    <property type="entry name" value="Astacin-like_dom"/>
</dbReference>
<comment type="caution">
    <text evidence="5">The sequence shown here is derived from an EMBL/GenBank/DDBJ whole genome shotgun (WGS) entry which is preliminary data.</text>
</comment>
<dbReference type="AlphaFoldDB" id="A0ABD0TLP3"/>
<evidence type="ECO:0000256" key="3">
    <source>
        <dbReference type="SAM" id="MobiDB-lite"/>
    </source>
</evidence>
<feature type="active site" evidence="1">
    <location>
        <position position="194"/>
    </location>
</feature>
<dbReference type="Pfam" id="PF01400">
    <property type="entry name" value="Astacin"/>
    <property type="match status" value="1"/>
</dbReference>
<dbReference type="InterPro" id="IPR024079">
    <property type="entry name" value="MetalloPept_cat_dom_sf"/>
</dbReference>
<comment type="caution">
    <text evidence="1">Lacks conserved residue(s) required for the propagation of feature annotation.</text>
</comment>
<comment type="cofactor">
    <cofactor evidence="1 2">
        <name>Zn(2+)</name>
        <dbReference type="ChEBI" id="CHEBI:29105"/>
    </cofactor>
    <text evidence="1 2">Binds 1 zinc ion per subunit.</text>
</comment>
<dbReference type="GO" id="GO:0004222">
    <property type="term" value="F:metalloendopeptidase activity"/>
    <property type="evidence" value="ECO:0007669"/>
    <property type="project" value="UniProtKB-UniRule"/>
</dbReference>
<dbReference type="PRINTS" id="PR00480">
    <property type="entry name" value="ASTACIN"/>
</dbReference>
<dbReference type="PANTHER" id="PTHR10127:SF814">
    <property type="entry name" value="MEPRIN A SUBUNIT BETA"/>
    <property type="match status" value="1"/>
</dbReference>
<sequence length="752" mass="86277">MQNKKIFVFVLTCFVVQCTGMSLSELEDFANFLQMTSKLDETLKKGTYPNDFDEDETVSDNAWEESGKFEGDLILNERQRRMIVEDVAEGLSRNGLRDSTKRWPNNEVIYFIQKEHFTSDQVDAIQNGIDDLSRASCVKFRPYKKGDRDAVVIQGSRRGCFSQVGYQGGYQVLNLSGRHPVGRGCFRHGTVVHELLHTLGFYHMQSSPDRDDFVDIVWENIVQPARHNFRKYNAFSVSDFGVGYDYDSVLHYSRRAFSSNGQDTIVPKQSGAQIGQRVGLSDKDTQKLNKMYCDADSSNFEGEESTTHRATNKKKIPKNKPFDGHGIGYHQGKAVIIKLLPAPETYNIINKPAFPMFHYFSKTPQVLSAPEIARYGPEKRIMDSYKPYKEDYESQSNKEIQNLNSFYTAGGKNHDRPDQIINDVKPTSKTNESNSRTQQSNTSPSQNGKAATSSETEDEELSDAFKRLQKILKTHVYPSHVLDLKAYKINTDYREFEDPSVLPKIAYDFIDHTPSKENINSKESSEYIKSLYNEGPASLNPENQPVKLDRLRNPKEMYELFIPANEYDISNDAESTYRTSYPFKTHQHLSNGTLEIKTPEYALYENIKDKHNYSGLYDPSSHENEAKNTRKYTLFGNPVPIYDDWYQKDHLKRNPVDYGRESFTYVSPSSSHNENIRVDDASEGSEQEPEKGSKYTGSFSPQLKQPYTLFGAPVPLTNSWYKVDNEQEVRHYPYKRFHSTEASGSDESHEYR</sequence>
<dbReference type="GO" id="GO:0008270">
    <property type="term" value="F:zinc ion binding"/>
    <property type="evidence" value="ECO:0007669"/>
    <property type="project" value="UniProtKB-UniRule"/>
</dbReference>
<dbReference type="CDD" id="cd04280">
    <property type="entry name" value="ZnMc_astacin_like"/>
    <property type="match status" value="1"/>
</dbReference>